<evidence type="ECO:0000259" key="11">
    <source>
        <dbReference type="SMART" id="SM00990"/>
    </source>
</evidence>
<accession>A0A2T3J1R3</accession>
<gene>
    <name evidence="12" type="ORF">C9I99_08075</name>
</gene>
<evidence type="ECO:0000256" key="3">
    <source>
        <dbReference type="ARBA" id="ARBA00001946"/>
    </source>
</evidence>
<organism evidence="12 13">
    <name type="scientific">Photobacterium lutimaris</name>
    <dbReference type="NCBI Taxonomy" id="388278"/>
    <lineage>
        <taxon>Bacteria</taxon>
        <taxon>Pseudomonadati</taxon>
        <taxon>Pseudomonadota</taxon>
        <taxon>Gammaproteobacteria</taxon>
        <taxon>Vibrionales</taxon>
        <taxon>Vibrionaceae</taxon>
        <taxon>Photobacterium</taxon>
    </lineage>
</organism>
<dbReference type="PANTHER" id="PTHR15749:SF4">
    <property type="entry name" value="FANCONI-ASSOCIATED NUCLEASE 1"/>
    <property type="match status" value="1"/>
</dbReference>
<comment type="cofactor">
    <cofactor evidence="3">
        <name>Mg(2+)</name>
        <dbReference type="ChEBI" id="CHEBI:18420"/>
    </cofactor>
</comment>
<dbReference type="SMART" id="SM00990">
    <property type="entry name" value="VRR_NUC"/>
    <property type="match status" value="1"/>
</dbReference>
<dbReference type="Gene3D" id="3.40.1350.10">
    <property type="match status" value="1"/>
</dbReference>
<name>A0A2T3J1R3_9GAMM</name>
<keyword evidence="13" id="KW-1185">Reference proteome</keyword>
<dbReference type="InterPro" id="IPR033315">
    <property type="entry name" value="Fan1-like"/>
</dbReference>
<dbReference type="PANTHER" id="PTHR15749">
    <property type="entry name" value="FANCONI-ASSOCIATED NUCLEASE 1"/>
    <property type="match status" value="1"/>
</dbReference>
<feature type="domain" description="VRR-NUC" evidence="11">
    <location>
        <begin position="435"/>
        <end position="546"/>
    </location>
</feature>
<proteinExistence type="inferred from homology"/>
<evidence type="ECO:0000256" key="4">
    <source>
        <dbReference type="ARBA" id="ARBA00005533"/>
    </source>
</evidence>
<evidence type="ECO:0000256" key="7">
    <source>
        <dbReference type="ARBA" id="ARBA00022723"/>
    </source>
</evidence>
<dbReference type="GO" id="GO:0003676">
    <property type="term" value="F:nucleic acid binding"/>
    <property type="evidence" value="ECO:0007669"/>
    <property type="project" value="InterPro"/>
</dbReference>
<keyword evidence="10" id="KW-0464">Manganese</keyword>
<dbReference type="GO" id="GO:0004528">
    <property type="term" value="F:phosphodiesterase I activity"/>
    <property type="evidence" value="ECO:0007669"/>
    <property type="project" value="UniProtKB-EC"/>
</dbReference>
<sequence>MNGSAALPELPQTYYHDNFLCLINTVNDMYGDLLSRHEKQWYDSFIALSKAAQCLYIRLLTRKGPYFRYDKIHYPEIESLSTAFIELEQAKMISLAPKDIGYDAFCTLYSKPELIQFFDFLSTHKQAKKGEIVAQVINHHPDISTHSTRLIEVYHNHHLSVFFLLFFGNSHQDLSQFVLTDLGLQLFEDYPIDPNYRLFHQRLHIDQWLQLSALNEQYWRYKEAKDLAAIAELSEALPDRFDWPPLERKRQQLINHIGRDTERLGSKDPEKLEHARLLYQHSERPPSRERQIRILDKQGGTEQALALALQMQDSPTNEEEADVAGILTHRLLNKLGSKQPPRKRPKFDSEILLLAQQHASVELDVSAYYQQRGWQAYFLENTLLCGLFGLAMWDIIFSAQQGAFLNPFQRSPKDMFSHKFYLHRQPQIDERLAALESGDWQYWLEIYRAKQGISNDWVNWGTLTEAIIHQAATTIPVTALVAIFKRILFDPKNNRNGFPDLILFKDGQYCFAEVKGPGDTLQNNQIRWLKMFQQHQISAKVVYVKWV</sequence>
<evidence type="ECO:0000256" key="10">
    <source>
        <dbReference type="ARBA" id="ARBA00023211"/>
    </source>
</evidence>
<evidence type="ECO:0000256" key="1">
    <source>
        <dbReference type="ARBA" id="ARBA00000983"/>
    </source>
</evidence>
<dbReference type="Pfam" id="PF21315">
    <property type="entry name" value="FAN1_HTH"/>
    <property type="match status" value="1"/>
</dbReference>
<protein>
    <recommendedName>
        <fullName evidence="5">phosphodiesterase I</fullName>
        <ecNumber evidence="5">3.1.4.1</ecNumber>
    </recommendedName>
</protein>
<dbReference type="Pfam" id="PF08774">
    <property type="entry name" value="VRR_NUC"/>
    <property type="match status" value="1"/>
</dbReference>
<dbReference type="EC" id="3.1.4.1" evidence="5"/>
<dbReference type="EMBL" id="PYMH01000002">
    <property type="protein sequence ID" value="PSU35015.1"/>
    <property type="molecule type" value="Genomic_DNA"/>
</dbReference>
<dbReference type="GO" id="GO:0046872">
    <property type="term" value="F:metal ion binding"/>
    <property type="evidence" value="ECO:0007669"/>
    <property type="project" value="UniProtKB-KW"/>
</dbReference>
<dbReference type="AlphaFoldDB" id="A0A2T3J1R3"/>
<comment type="similarity">
    <text evidence="4">Belongs to the FAN1 family.</text>
</comment>
<dbReference type="GO" id="GO:0036297">
    <property type="term" value="P:interstrand cross-link repair"/>
    <property type="evidence" value="ECO:0007669"/>
    <property type="project" value="InterPro"/>
</dbReference>
<evidence type="ECO:0000256" key="2">
    <source>
        <dbReference type="ARBA" id="ARBA00001936"/>
    </source>
</evidence>
<dbReference type="Proteomes" id="UP000241222">
    <property type="component" value="Unassembled WGS sequence"/>
</dbReference>
<keyword evidence="7" id="KW-0479">Metal-binding</keyword>
<dbReference type="OrthoDB" id="9803913at2"/>
<reference evidence="12 13" key="1">
    <citation type="submission" date="2018-03" db="EMBL/GenBank/DDBJ databases">
        <title>Whole genome sequencing of Histamine producing bacteria.</title>
        <authorList>
            <person name="Butler K."/>
        </authorList>
    </citation>
    <scope>NUCLEOTIDE SEQUENCE [LARGE SCALE GENOMIC DNA]</scope>
    <source>
        <strain evidence="12 13">JCM 13586</strain>
    </source>
</reference>
<keyword evidence="8" id="KW-0378">Hydrolase</keyword>
<dbReference type="InterPro" id="IPR049125">
    <property type="entry name" value="FAN1-like_WH"/>
</dbReference>
<comment type="catalytic activity">
    <reaction evidence="1">
        <text>Hydrolytically removes 5'-nucleotides successively from the 3'-hydroxy termini of 3'-hydroxy-terminated oligonucleotides.</text>
        <dbReference type="EC" id="3.1.4.1"/>
    </reaction>
</comment>
<evidence type="ECO:0000256" key="8">
    <source>
        <dbReference type="ARBA" id="ARBA00022801"/>
    </source>
</evidence>
<comment type="cofactor">
    <cofactor evidence="2">
        <name>Mn(2+)</name>
        <dbReference type="ChEBI" id="CHEBI:29035"/>
    </cofactor>
</comment>
<keyword evidence="9" id="KW-0460">Magnesium</keyword>
<comment type="caution">
    <text evidence="12">The sequence shown here is derived from an EMBL/GenBank/DDBJ whole genome shotgun (WGS) entry which is preliminary data.</text>
</comment>
<evidence type="ECO:0000313" key="12">
    <source>
        <dbReference type="EMBL" id="PSU35015.1"/>
    </source>
</evidence>
<dbReference type="InterPro" id="IPR011856">
    <property type="entry name" value="tRNA_endonuc-like_dom_sf"/>
</dbReference>
<keyword evidence="6" id="KW-0540">Nuclease</keyword>
<evidence type="ECO:0000256" key="6">
    <source>
        <dbReference type="ARBA" id="ARBA00022722"/>
    </source>
</evidence>
<evidence type="ECO:0000313" key="13">
    <source>
        <dbReference type="Proteomes" id="UP000241222"/>
    </source>
</evidence>
<evidence type="ECO:0000256" key="9">
    <source>
        <dbReference type="ARBA" id="ARBA00022842"/>
    </source>
</evidence>
<dbReference type="InterPro" id="IPR014883">
    <property type="entry name" value="VRR_NUC"/>
</dbReference>
<evidence type="ECO:0000256" key="5">
    <source>
        <dbReference type="ARBA" id="ARBA00012029"/>
    </source>
</evidence>